<dbReference type="NCBIfam" id="TIGR02074">
    <property type="entry name" value="PBP_1a_fam"/>
    <property type="match status" value="1"/>
</dbReference>
<evidence type="ECO:0000256" key="8">
    <source>
        <dbReference type="ARBA" id="ARBA00022645"/>
    </source>
</evidence>
<comment type="subcellular location">
    <subcellularLocation>
        <location evidence="2">Cell membrane</location>
    </subcellularLocation>
</comment>
<protein>
    <recommendedName>
        <fullName evidence="6 22">Penicillin-binding protein 1B</fullName>
        <shortName evidence="23">PBP-1b</shortName>
        <shortName evidence="23">PBP1b</shortName>
    </recommendedName>
    <alternativeName>
        <fullName evidence="19 23">Murein polymerase</fullName>
    </alternativeName>
</protein>
<keyword evidence="17" id="KW-0511">Multifunctional enzyme</keyword>
<keyword evidence="11 23" id="KW-0808">Transferase</keyword>
<dbReference type="Proteomes" id="UP000006821">
    <property type="component" value="Chromosome"/>
</dbReference>
<dbReference type="PANTHER" id="PTHR32282:SF11">
    <property type="entry name" value="PENICILLIN-BINDING PROTEIN 1B"/>
    <property type="match status" value="1"/>
</dbReference>
<dbReference type="SUPFAM" id="SSF53955">
    <property type="entry name" value="Lysozyme-like"/>
    <property type="match status" value="1"/>
</dbReference>
<evidence type="ECO:0000256" key="13">
    <source>
        <dbReference type="ARBA" id="ARBA00022960"/>
    </source>
</evidence>
<dbReference type="InterPro" id="IPR028166">
    <property type="entry name" value="UB2H"/>
</dbReference>
<feature type="domain" description="Penicillin-binding protein transpeptidase" evidence="26">
    <location>
        <begin position="420"/>
        <end position="659"/>
    </location>
</feature>
<comment type="function">
    <text evidence="1 23">Cell wall formation. Synthesis of cross-linked peptidoglycan from the lipid intermediates. The enzyme has a penicillin-insensitive transglycosylase N-terminal domain (formation of linear glycan strands) and a penicillin-sensitive transpeptidase C-terminal domain (cross-linking of the peptide subunits).</text>
</comment>
<dbReference type="STRING" id="243233.MCA1672"/>
<dbReference type="GO" id="GO:0005886">
    <property type="term" value="C:plasma membrane"/>
    <property type="evidence" value="ECO:0007669"/>
    <property type="project" value="UniProtKB-SubCell"/>
</dbReference>
<dbReference type="UniPathway" id="UPA00219"/>
<evidence type="ECO:0000256" key="7">
    <source>
        <dbReference type="ARBA" id="ARBA00022475"/>
    </source>
</evidence>
<evidence type="ECO:0000256" key="20">
    <source>
        <dbReference type="ARBA" id="ARBA00034000"/>
    </source>
</evidence>
<dbReference type="HOGENOM" id="CLU_006354_2_7_6"/>
<feature type="domain" description="Glycosyl transferase family 51" evidence="27">
    <location>
        <begin position="154"/>
        <end position="324"/>
    </location>
</feature>
<evidence type="ECO:0000256" key="15">
    <source>
        <dbReference type="ARBA" id="ARBA00023136"/>
    </source>
</evidence>
<dbReference type="GO" id="GO:0008658">
    <property type="term" value="F:penicillin binding"/>
    <property type="evidence" value="ECO:0007669"/>
    <property type="project" value="UniProtKB-UniRule"/>
</dbReference>
<evidence type="ECO:0000259" key="28">
    <source>
        <dbReference type="Pfam" id="PF14814"/>
    </source>
</evidence>
<proteinExistence type="inferred from homology"/>
<dbReference type="FunFam" id="1.10.3810.10:FF:000001">
    <property type="entry name" value="Penicillin-binding protein 1A"/>
    <property type="match status" value="1"/>
</dbReference>
<dbReference type="NCBIfam" id="TIGR02071">
    <property type="entry name" value="PBP_1b"/>
    <property type="match status" value="1"/>
</dbReference>
<keyword evidence="12" id="KW-0378">Hydrolase</keyword>
<feature type="active site" description="Proton donor; for transglycosylase activity" evidence="24">
    <location>
        <position position="177"/>
    </location>
</feature>
<comment type="catalytic activity">
    <reaction evidence="20">
        <text>Preferential cleavage: (Ac)2-L-Lys-D-Ala-|-D-Ala. Also transpeptidation of peptidyl-alanyl moieties that are N-acyl substituents of D-alanine.</text>
        <dbReference type="EC" id="3.4.16.4"/>
    </reaction>
</comment>
<evidence type="ECO:0000256" key="16">
    <source>
        <dbReference type="ARBA" id="ARBA00023251"/>
    </source>
</evidence>
<evidence type="ECO:0000256" key="3">
    <source>
        <dbReference type="ARBA" id="ARBA00004752"/>
    </source>
</evidence>
<dbReference type="InterPro" id="IPR001460">
    <property type="entry name" value="PCN-bd_Tpept"/>
</dbReference>
<sequence length="759" mass="84248">MTVPSTRMIRKLLYLSVLASTIALTVYLAHQDAVIREKFEGRRWALPARVYAMPVELYAEAPIAADQLVWMLDQLKYRNDPGLTSQGSYTRKGNEIRLRTREFLFPDKSEPSSEVRVEFAGGSVRALESLDSDDHPSLVRLDPVQIGSFYPALKEDRILVKLDDVPRPLIDALLAVEDRDFYEHFGLSAKGILRAAWQNIKAGGFVQGGSTLTQQLVKNFFLSAERTLGRKISEAFMALILEARYSKAAILEAYLNEIYLGQDGTRAIHGFGLASQYYFSRALNELELHHVALLVALVRGPTYYDPHKHPERSRERRDRVLDAMAEQGFITSAEADAAKRRPLDVVKNPHQAISRYPAFLDLIRRQLQEQYRPEDLTSEGLRIFTTLDVFAQEHLDSAIAKTLARLDHSTRPEERLETAAIFTRRSNGEIAAFAGSRDVESSGFNRALDSARQIGSLYKPVVYLTALEQPSGYTVATPLLDETIKIDGGGKPWTPRNYDGREHGQVPLHTALAQSYNLATVRLGLAVGVERTAETLRKLGVNREVETYPSLLLGAANLSPIEVATLYQTLASDGFVTPLRGIQAVLSHDGGTLQRFGLELRQAVEPGAIYLLNTILQEVMSEGTGRSVYAYLPENFHVAGKTGTTNDMRDSWFAGFSGDYTGVVWVGRDDNRSAGLTGARGALQIWGATMQKLAKEPLDLIPPENIVMLRVDRQTGLRADDGCPDAHELPFIKGSEPAAWAPCAEGGETGGDSWFRRLF</sequence>
<dbReference type="GO" id="GO:0009274">
    <property type="term" value="C:peptidoglycan-based cell wall"/>
    <property type="evidence" value="ECO:0007669"/>
    <property type="project" value="UniProtKB-UniRule"/>
</dbReference>
<dbReference type="PANTHER" id="PTHR32282">
    <property type="entry name" value="BINDING PROTEIN TRANSPEPTIDASE, PUTATIVE-RELATED"/>
    <property type="match status" value="1"/>
</dbReference>
<keyword evidence="9" id="KW-0645">Protease</keyword>
<keyword evidence="16" id="KW-0046">Antibiotic resistance</keyword>
<dbReference type="GO" id="GO:0008360">
    <property type="term" value="P:regulation of cell shape"/>
    <property type="evidence" value="ECO:0007669"/>
    <property type="project" value="UniProtKB-UniRule"/>
</dbReference>
<dbReference type="InterPro" id="IPR012338">
    <property type="entry name" value="Beta-lactam/transpept-like"/>
</dbReference>
<dbReference type="InterPro" id="IPR011813">
    <property type="entry name" value="PBP_1b"/>
</dbReference>
<evidence type="ECO:0000256" key="22">
    <source>
        <dbReference type="NCBIfam" id="TIGR02071"/>
    </source>
</evidence>
<comment type="similarity">
    <text evidence="5 23">In the N-terminal section; belongs to the glycosyltransferase 51 family.</text>
</comment>
<feature type="domain" description="Bifunctional transglycosylase second" evidence="28">
    <location>
        <begin position="57"/>
        <end position="141"/>
    </location>
</feature>
<comment type="similarity">
    <text evidence="4 23">In the C-terminal section; belongs to the transpeptidase family.</text>
</comment>
<accession>Q607T3</accession>
<organism evidence="29 30">
    <name type="scientific">Methylococcus capsulatus (strain ATCC 33009 / NCIMB 11132 / Bath)</name>
    <dbReference type="NCBI Taxonomy" id="243233"/>
    <lineage>
        <taxon>Bacteria</taxon>
        <taxon>Pseudomonadati</taxon>
        <taxon>Pseudomonadota</taxon>
        <taxon>Gammaproteobacteria</taxon>
        <taxon>Methylococcales</taxon>
        <taxon>Methylococcaceae</taxon>
        <taxon>Methylococcus</taxon>
    </lineage>
</organism>
<keyword evidence="10 23" id="KW-0328">Glycosyltransferase</keyword>
<keyword evidence="15 25" id="KW-0472">Membrane</keyword>
<dbReference type="KEGG" id="mca:MCA1672"/>
<keyword evidence="25" id="KW-1133">Transmembrane helix</keyword>
<dbReference type="SUPFAM" id="SSF56601">
    <property type="entry name" value="beta-lactamase/transpeptidase-like"/>
    <property type="match status" value="1"/>
</dbReference>
<evidence type="ECO:0000256" key="24">
    <source>
        <dbReference type="PIRSR" id="PIRSR002799-1"/>
    </source>
</evidence>
<keyword evidence="25" id="KW-0812">Transmembrane</keyword>
<evidence type="ECO:0000256" key="19">
    <source>
        <dbReference type="ARBA" id="ARBA00032454"/>
    </source>
</evidence>
<evidence type="ECO:0000256" key="4">
    <source>
        <dbReference type="ARBA" id="ARBA00007090"/>
    </source>
</evidence>
<dbReference type="InterPro" id="IPR050396">
    <property type="entry name" value="Glycosyltr_51/Transpeptidase"/>
</dbReference>
<gene>
    <name evidence="29" type="ordered locus">MCA1672</name>
</gene>
<dbReference type="Gene3D" id="3.30.2060.10">
    <property type="entry name" value="Penicillin-binding protein 1b domain"/>
    <property type="match status" value="1"/>
</dbReference>
<evidence type="ECO:0000256" key="14">
    <source>
        <dbReference type="ARBA" id="ARBA00022984"/>
    </source>
</evidence>
<dbReference type="GO" id="GO:0071555">
    <property type="term" value="P:cell wall organization"/>
    <property type="evidence" value="ECO:0007669"/>
    <property type="project" value="UniProtKB-UniRule"/>
</dbReference>
<keyword evidence="14 23" id="KW-0573">Peptidoglycan synthesis</keyword>
<dbReference type="Pfam" id="PF00905">
    <property type="entry name" value="Transpeptidase"/>
    <property type="match status" value="1"/>
</dbReference>
<comment type="catalytic activity">
    <reaction evidence="21">
        <text>[GlcNAc-(1-&gt;4)-Mur2Ac(oyl-L-Ala-gamma-D-Glu-L-Lys-D-Ala-D-Ala)](n)-di-trans,octa-cis-undecaprenyl diphosphate + beta-D-GlcNAc-(1-&gt;4)-Mur2Ac(oyl-L-Ala-gamma-D-Glu-L-Lys-D-Ala-D-Ala)-di-trans,octa-cis-undecaprenyl diphosphate = [GlcNAc-(1-&gt;4)-Mur2Ac(oyl-L-Ala-gamma-D-Glu-L-Lys-D-Ala-D-Ala)](n+1)-di-trans,octa-cis-undecaprenyl diphosphate + di-trans,octa-cis-undecaprenyl diphosphate + H(+)</text>
        <dbReference type="Rhea" id="RHEA:23708"/>
        <dbReference type="Rhea" id="RHEA-COMP:9602"/>
        <dbReference type="Rhea" id="RHEA-COMP:9603"/>
        <dbReference type="ChEBI" id="CHEBI:15378"/>
        <dbReference type="ChEBI" id="CHEBI:58405"/>
        <dbReference type="ChEBI" id="CHEBI:60033"/>
        <dbReference type="ChEBI" id="CHEBI:78435"/>
        <dbReference type="EC" id="2.4.99.28"/>
    </reaction>
</comment>
<evidence type="ECO:0000256" key="11">
    <source>
        <dbReference type="ARBA" id="ARBA00022679"/>
    </source>
</evidence>
<dbReference type="eggNOG" id="COG0744">
    <property type="taxonomic scope" value="Bacteria"/>
</dbReference>
<dbReference type="GO" id="GO:0009252">
    <property type="term" value="P:peptidoglycan biosynthetic process"/>
    <property type="evidence" value="ECO:0007669"/>
    <property type="project" value="UniProtKB-UniRule"/>
</dbReference>
<evidence type="ECO:0000256" key="1">
    <source>
        <dbReference type="ARBA" id="ARBA00002624"/>
    </source>
</evidence>
<dbReference type="GO" id="GO:0006508">
    <property type="term" value="P:proteolysis"/>
    <property type="evidence" value="ECO:0007669"/>
    <property type="project" value="UniProtKB-KW"/>
</dbReference>
<evidence type="ECO:0000313" key="30">
    <source>
        <dbReference type="Proteomes" id="UP000006821"/>
    </source>
</evidence>
<feature type="active site" description="Acyl-ester intermediate; for transpeptidase activity" evidence="24">
    <location>
        <position position="456"/>
    </location>
</feature>
<evidence type="ECO:0000313" key="29">
    <source>
        <dbReference type="EMBL" id="AAU92281.1"/>
    </source>
</evidence>
<evidence type="ECO:0000256" key="25">
    <source>
        <dbReference type="SAM" id="Phobius"/>
    </source>
</evidence>
<evidence type="ECO:0000256" key="5">
    <source>
        <dbReference type="ARBA" id="ARBA00007739"/>
    </source>
</evidence>
<evidence type="ECO:0000256" key="6">
    <source>
        <dbReference type="ARBA" id="ARBA00018637"/>
    </source>
</evidence>
<dbReference type="Gene3D" id="1.10.3810.10">
    <property type="entry name" value="Biosynthetic peptidoglycan transglycosylase-like"/>
    <property type="match status" value="1"/>
</dbReference>
<dbReference type="InterPro" id="IPR023346">
    <property type="entry name" value="Lysozyme-like_dom_sf"/>
</dbReference>
<evidence type="ECO:0000256" key="23">
    <source>
        <dbReference type="PIRNR" id="PIRNR002799"/>
    </source>
</evidence>
<dbReference type="InterPro" id="IPR001264">
    <property type="entry name" value="Glyco_trans_51"/>
</dbReference>
<evidence type="ECO:0000256" key="17">
    <source>
        <dbReference type="ARBA" id="ARBA00023268"/>
    </source>
</evidence>
<dbReference type="GO" id="GO:0046677">
    <property type="term" value="P:response to antibiotic"/>
    <property type="evidence" value="ECO:0007669"/>
    <property type="project" value="UniProtKB-UniRule"/>
</dbReference>
<dbReference type="AlphaFoldDB" id="Q607T3"/>
<dbReference type="InterPro" id="IPR036950">
    <property type="entry name" value="PBP_transglycosylase"/>
</dbReference>
<evidence type="ECO:0000256" key="12">
    <source>
        <dbReference type="ARBA" id="ARBA00022801"/>
    </source>
</evidence>
<keyword evidence="18 23" id="KW-0961">Cell wall biogenesis/degradation</keyword>
<dbReference type="CAZy" id="GT51">
    <property type="family name" value="Glycosyltransferase Family 51"/>
</dbReference>
<evidence type="ECO:0000256" key="2">
    <source>
        <dbReference type="ARBA" id="ARBA00004236"/>
    </source>
</evidence>
<dbReference type="Pfam" id="PF00912">
    <property type="entry name" value="Transgly"/>
    <property type="match status" value="1"/>
</dbReference>
<comment type="pathway">
    <text evidence="3 23">Cell wall biogenesis; peptidoglycan biosynthesis.</text>
</comment>
<evidence type="ECO:0000259" key="26">
    <source>
        <dbReference type="Pfam" id="PF00905"/>
    </source>
</evidence>
<dbReference type="Pfam" id="PF14814">
    <property type="entry name" value="UB2H"/>
    <property type="match status" value="1"/>
</dbReference>
<dbReference type="Gene3D" id="3.40.710.10">
    <property type="entry name" value="DD-peptidase/beta-lactamase superfamily"/>
    <property type="match status" value="1"/>
</dbReference>
<evidence type="ECO:0000256" key="10">
    <source>
        <dbReference type="ARBA" id="ARBA00022676"/>
    </source>
</evidence>
<evidence type="ECO:0000256" key="18">
    <source>
        <dbReference type="ARBA" id="ARBA00023316"/>
    </source>
</evidence>
<dbReference type="GO" id="GO:0009002">
    <property type="term" value="F:serine-type D-Ala-D-Ala carboxypeptidase activity"/>
    <property type="evidence" value="ECO:0007669"/>
    <property type="project" value="UniProtKB-EC"/>
</dbReference>
<evidence type="ECO:0000256" key="9">
    <source>
        <dbReference type="ARBA" id="ARBA00022670"/>
    </source>
</evidence>
<keyword evidence="7" id="KW-1003">Cell membrane</keyword>
<keyword evidence="8" id="KW-0121">Carboxypeptidase</keyword>
<dbReference type="EMBL" id="AE017282">
    <property type="protein sequence ID" value="AAU92281.1"/>
    <property type="molecule type" value="Genomic_DNA"/>
</dbReference>
<reference evidence="29 30" key="1">
    <citation type="journal article" date="2004" name="PLoS Biol.">
        <title>Genomic insights into methanotrophy: the complete genome sequence of Methylococcus capsulatus (Bath).</title>
        <authorList>
            <person name="Ward N.L."/>
            <person name="Larsen O."/>
            <person name="Sakwa J."/>
            <person name="Bruseth L."/>
            <person name="Khouri H.M."/>
            <person name="Durkin A.S."/>
            <person name="Dimitrov G."/>
            <person name="Jiang L."/>
            <person name="Scanlan D."/>
            <person name="Kang K.H."/>
            <person name="Lewis M.R."/>
            <person name="Nelson K.E."/>
            <person name="Methe B.A."/>
            <person name="Wu M."/>
            <person name="Heidelberg J.F."/>
            <person name="Paulsen I.T."/>
            <person name="Fouts D.E."/>
            <person name="Ravel J."/>
            <person name="Tettelin H."/>
            <person name="Ren Q."/>
            <person name="Read T.D."/>
            <person name="DeBoy R.T."/>
            <person name="Seshadri R."/>
            <person name="Salzberg S.L."/>
            <person name="Jensen H.B."/>
            <person name="Birkeland N.K."/>
            <person name="Nelson W.C."/>
            <person name="Dodson R.J."/>
            <person name="Grindhaug S.H."/>
            <person name="Holt I.E."/>
            <person name="Eidhammer I."/>
            <person name="Jonasen I."/>
            <person name="Vanaken S."/>
            <person name="Utterback T.R."/>
            <person name="Feldblyum T.V."/>
            <person name="Fraser C.M."/>
            <person name="Lillehaug J.R."/>
            <person name="Eisen J.A."/>
        </authorList>
    </citation>
    <scope>NUCLEOTIDE SEQUENCE [LARGE SCALE GENOMIC DNA]</scope>
    <source>
        <strain evidence="30">ATCC 33009 / NCIMB 11132 / Bath</strain>
    </source>
</reference>
<dbReference type="GO" id="GO:0030288">
    <property type="term" value="C:outer membrane-bounded periplasmic space"/>
    <property type="evidence" value="ECO:0007669"/>
    <property type="project" value="TreeGrafter"/>
</dbReference>
<feature type="transmembrane region" description="Helical" evidence="25">
    <location>
        <begin position="12"/>
        <end position="30"/>
    </location>
</feature>
<evidence type="ECO:0000256" key="21">
    <source>
        <dbReference type="ARBA" id="ARBA00049902"/>
    </source>
</evidence>
<name>Q607T3_METCA</name>
<evidence type="ECO:0000259" key="27">
    <source>
        <dbReference type="Pfam" id="PF00912"/>
    </source>
</evidence>
<dbReference type="PIRSF" id="PIRSF002799">
    <property type="entry name" value="PBP_1b"/>
    <property type="match status" value="1"/>
</dbReference>
<keyword evidence="13 23" id="KW-0133">Cell shape</keyword>
<dbReference type="GO" id="GO:0008955">
    <property type="term" value="F:peptidoglycan glycosyltransferase activity"/>
    <property type="evidence" value="ECO:0007669"/>
    <property type="project" value="UniProtKB-UniRule"/>
</dbReference>